<feature type="compositionally biased region" description="Basic residues" evidence="1">
    <location>
        <begin position="106"/>
        <end position="124"/>
    </location>
</feature>
<evidence type="ECO:0008006" key="5">
    <source>
        <dbReference type="Google" id="ProtNLM"/>
    </source>
</evidence>
<dbReference type="Gene3D" id="3.40.10.10">
    <property type="entry name" value="DNA Methylphosphotriester Repair Domain"/>
    <property type="match status" value="1"/>
</dbReference>
<evidence type="ECO:0000256" key="2">
    <source>
        <dbReference type="SAM" id="SignalP"/>
    </source>
</evidence>
<dbReference type="EMBL" id="JAMFLZ010000007">
    <property type="protein sequence ID" value="MCL6296266.1"/>
    <property type="molecule type" value="Genomic_DNA"/>
</dbReference>
<accession>A0ABT0QH01</accession>
<gene>
    <name evidence="3" type="ORF">M3P09_14735</name>
</gene>
<keyword evidence="4" id="KW-1185">Reference proteome</keyword>
<evidence type="ECO:0000256" key="1">
    <source>
        <dbReference type="SAM" id="MobiDB-lite"/>
    </source>
</evidence>
<feature type="chain" id="PRO_5047214534" description="Ada DNA repair metal-binding domain-containing protein" evidence="2">
    <location>
        <begin position="22"/>
        <end position="124"/>
    </location>
</feature>
<proteinExistence type="predicted"/>
<dbReference type="Proteomes" id="UP001165381">
    <property type="component" value="Unassembled WGS sequence"/>
</dbReference>
<feature type="signal peptide" evidence="2">
    <location>
        <begin position="1"/>
        <end position="21"/>
    </location>
</feature>
<sequence length="124" mass="13708">MKLLKIVFLFISIAFVSNIYAQTVYTTKTGGKYHKDSCRYLKYSKKETTIDKAKALGFEACSVCKPTKANTPKSNLTSSRTSQSKNNVNNVSKKSVATQCTGKTKSGSRCKRKTKSANGKCHQH</sequence>
<dbReference type="SUPFAM" id="SSF57884">
    <property type="entry name" value="Ada DNA repair protein, N-terminal domain (N-Ada 10)"/>
    <property type="match status" value="1"/>
</dbReference>
<name>A0ABT0QH01_9FLAO</name>
<reference evidence="3" key="1">
    <citation type="submission" date="2022-05" db="EMBL/GenBank/DDBJ databases">
        <authorList>
            <person name="Park J.-S."/>
        </authorList>
    </citation>
    <scope>NUCLEOTIDE SEQUENCE</scope>
    <source>
        <strain evidence="3">2012CJ34-3</strain>
    </source>
</reference>
<feature type="region of interest" description="Disordered" evidence="1">
    <location>
        <begin position="67"/>
        <end position="124"/>
    </location>
</feature>
<feature type="compositionally biased region" description="Low complexity" evidence="1">
    <location>
        <begin position="84"/>
        <end position="96"/>
    </location>
</feature>
<dbReference type="RefSeq" id="WP_249973730.1">
    <property type="nucleotide sequence ID" value="NZ_JAMFLZ010000007.1"/>
</dbReference>
<evidence type="ECO:0000313" key="4">
    <source>
        <dbReference type="Proteomes" id="UP001165381"/>
    </source>
</evidence>
<comment type="caution">
    <text evidence="3">The sequence shown here is derived from an EMBL/GenBank/DDBJ whole genome shotgun (WGS) entry which is preliminary data.</text>
</comment>
<organism evidence="3 4">
    <name type="scientific">Jejuia spongiicola</name>
    <dbReference type="NCBI Taxonomy" id="2942207"/>
    <lineage>
        <taxon>Bacteria</taxon>
        <taxon>Pseudomonadati</taxon>
        <taxon>Bacteroidota</taxon>
        <taxon>Flavobacteriia</taxon>
        <taxon>Flavobacteriales</taxon>
        <taxon>Flavobacteriaceae</taxon>
        <taxon>Jejuia</taxon>
    </lineage>
</organism>
<feature type="compositionally biased region" description="Polar residues" evidence="1">
    <location>
        <begin position="68"/>
        <end position="83"/>
    </location>
</feature>
<evidence type="ECO:0000313" key="3">
    <source>
        <dbReference type="EMBL" id="MCL6296266.1"/>
    </source>
</evidence>
<keyword evidence="2" id="KW-0732">Signal</keyword>
<protein>
    <recommendedName>
        <fullName evidence="5">Ada DNA repair metal-binding domain-containing protein</fullName>
    </recommendedName>
</protein>
<dbReference type="InterPro" id="IPR035451">
    <property type="entry name" value="Ada-like_dom_sf"/>
</dbReference>